<dbReference type="AlphaFoldDB" id="A0A4Y7RD64"/>
<organism evidence="4 5">
    <name type="scientific">Pelotomaculum schinkii</name>
    <dbReference type="NCBI Taxonomy" id="78350"/>
    <lineage>
        <taxon>Bacteria</taxon>
        <taxon>Bacillati</taxon>
        <taxon>Bacillota</taxon>
        <taxon>Clostridia</taxon>
        <taxon>Eubacteriales</taxon>
        <taxon>Desulfotomaculaceae</taxon>
        <taxon>Pelotomaculum</taxon>
    </lineage>
</organism>
<dbReference type="GO" id="GO:0009236">
    <property type="term" value="P:cobalamin biosynthetic process"/>
    <property type="evidence" value="ECO:0007669"/>
    <property type="project" value="InterPro"/>
</dbReference>
<reference evidence="4 5" key="1">
    <citation type="journal article" date="2018" name="Environ. Microbiol.">
        <title>Novel energy conservation strategies and behaviour of Pelotomaculum schinkii driving syntrophic propionate catabolism.</title>
        <authorList>
            <person name="Hidalgo-Ahumada C.A.P."/>
            <person name="Nobu M.K."/>
            <person name="Narihiro T."/>
            <person name="Tamaki H."/>
            <person name="Liu W.T."/>
            <person name="Kamagata Y."/>
            <person name="Stams A.J.M."/>
            <person name="Imachi H."/>
            <person name="Sousa D.Z."/>
        </authorList>
    </citation>
    <scope>NUCLEOTIDE SEQUENCE [LARGE SCALE GENOMIC DNA]</scope>
    <source>
        <strain evidence="4 5">HH</strain>
    </source>
</reference>
<dbReference type="Gene3D" id="3.40.50.11220">
    <property type="match status" value="1"/>
</dbReference>
<feature type="domain" description="Cobalamin biosynthesis central region" evidence="3">
    <location>
        <begin position="141"/>
        <end position="226"/>
    </location>
</feature>
<dbReference type="SUPFAM" id="SSF159672">
    <property type="entry name" value="CbiG N-terminal domain-like"/>
    <property type="match status" value="1"/>
</dbReference>
<dbReference type="InterPro" id="IPR021745">
    <property type="entry name" value="CbiG_mid"/>
</dbReference>
<dbReference type="InterPro" id="IPR038029">
    <property type="entry name" value="GbiG_N_sf"/>
</dbReference>
<dbReference type="PANTHER" id="PTHR37477:SF1">
    <property type="entry name" value="COBALT-PRECORRIN-5A HYDROLASE"/>
    <property type="match status" value="1"/>
</dbReference>
<name>A0A4Y7RD64_9FIRM</name>
<gene>
    <name evidence="4" type="ORF">Psch_00490</name>
</gene>
<dbReference type="InterPro" id="IPR036518">
    <property type="entry name" value="CobE/GbiG_C_sf"/>
</dbReference>
<protein>
    <submittedName>
        <fullName evidence="4">Cobalamin biosynthesis protein CbiG</fullName>
    </submittedName>
</protein>
<dbReference type="InterPro" id="IPR002750">
    <property type="entry name" value="CobE/GbiG_C"/>
</dbReference>
<dbReference type="InterPro" id="IPR052553">
    <property type="entry name" value="CbiG_hydrolase"/>
</dbReference>
<feature type="domain" description="CobE/GbiG C-terminal" evidence="1">
    <location>
        <begin position="229"/>
        <end position="350"/>
    </location>
</feature>
<sequence length="356" mass="38079">MKIGVVAVTRQGAATALRVSTALSELPGAEVDILAPARFAASFPGSRPYKQPLRQLCSEIFQQYSCLVMVMAMGIVFRTMAPCLGNKRTDPAVVVMDEMGQFAISALSGHVGGANDMARYIQSKLGALAVITTATDVQGLPAVDLLARDYNLAVEPLHHLKTVSAAMVNGEDVHFYIDDASKITEIIKFHPKPIDNYLQAPKKGIIVFITSRLIAGLPSESLFLRPRHLVVGLGCRTGISAAAVKEAVEQALVLADRSLASVRLLATIDLRSGEAGLVQAAYEMGLPLVSFSRLEIAGVFDVKGRDLSYSQFVQDRIGVGGVCEPVALLAAPAARLILRKRAFNGVTVAIVEEDWP</sequence>
<dbReference type="PANTHER" id="PTHR37477">
    <property type="entry name" value="COBALT-PRECORRIN-5A HYDROLASE"/>
    <property type="match status" value="1"/>
</dbReference>
<accession>A0A4Y7RD64</accession>
<dbReference type="Proteomes" id="UP000298324">
    <property type="component" value="Unassembled WGS sequence"/>
</dbReference>
<evidence type="ECO:0000259" key="3">
    <source>
        <dbReference type="Pfam" id="PF11761"/>
    </source>
</evidence>
<evidence type="ECO:0000259" key="2">
    <source>
        <dbReference type="Pfam" id="PF11760"/>
    </source>
</evidence>
<dbReference type="SUPFAM" id="SSF159664">
    <property type="entry name" value="CobE/GbiG C-terminal domain-like"/>
    <property type="match status" value="1"/>
</dbReference>
<dbReference type="Pfam" id="PF11760">
    <property type="entry name" value="CbiG_N"/>
    <property type="match status" value="1"/>
</dbReference>
<evidence type="ECO:0000313" key="5">
    <source>
        <dbReference type="Proteomes" id="UP000298324"/>
    </source>
</evidence>
<comment type="caution">
    <text evidence="4">The sequence shown here is derived from an EMBL/GenBank/DDBJ whole genome shotgun (WGS) entry which is preliminary data.</text>
</comment>
<dbReference type="RefSeq" id="WP_134217481.1">
    <property type="nucleotide sequence ID" value="NZ_QFGA01000001.1"/>
</dbReference>
<dbReference type="Pfam" id="PF11761">
    <property type="entry name" value="CbiG_mid"/>
    <property type="match status" value="1"/>
</dbReference>
<evidence type="ECO:0000259" key="1">
    <source>
        <dbReference type="Pfam" id="PF01890"/>
    </source>
</evidence>
<keyword evidence="5" id="KW-1185">Reference proteome</keyword>
<proteinExistence type="predicted"/>
<dbReference type="InterPro" id="IPR021744">
    <property type="entry name" value="CbiG_N"/>
</dbReference>
<dbReference type="Pfam" id="PF01890">
    <property type="entry name" value="CbiG_C"/>
    <property type="match status" value="1"/>
</dbReference>
<dbReference type="Gene3D" id="3.30.420.180">
    <property type="entry name" value="CobE/GbiG C-terminal domain"/>
    <property type="match status" value="1"/>
</dbReference>
<feature type="domain" description="Cobalamin synthesis G N-terminal" evidence="2">
    <location>
        <begin position="57"/>
        <end position="136"/>
    </location>
</feature>
<evidence type="ECO:0000313" key="4">
    <source>
        <dbReference type="EMBL" id="TEB06955.1"/>
    </source>
</evidence>
<dbReference type="EMBL" id="QFGA01000001">
    <property type="protein sequence ID" value="TEB06955.1"/>
    <property type="molecule type" value="Genomic_DNA"/>
</dbReference>